<reference evidence="1" key="1">
    <citation type="submission" date="2022-02" db="EMBL/GenBank/DDBJ databases">
        <title>The genetically variable rfb locus in Leptospira is a mobile cassette and a molecular signature of serovar identity.</title>
        <authorList>
            <person name="Nieves C."/>
            <person name="Vincent A.T."/>
            <person name="Zarantonelli L."/>
            <person name="Picardeau M."/>
            <person name="Veyrier F.J."/>
            <person name="Buschiazzo A."/>
        </authorList>
    </citation>
    <scope>NUCLEOTIDE SEQUENCE</scope>
    <source>
        <strain evidence="1">IP1512017</strain>
    </source>
</reference>
<protein>
    <submittedName>
        <fullName evidence="1">Uncharacterized protein</fullName>
    </submittedName>
</protein>
<organism evidence="1 2">
    <name type="scientific">Leptospira noguchii</name>
    <dbReference type="NCBI Taxonomy" id="28182"/>
    <lineage>
        <taxon>Bacteria</taxon>
        <taxon>Pseudomonadati</taxon>
        <taxon>Spirochaetota</taxon>
        <taxon>Spirochaetia</taxon>
        <taxon>Leptospirales</taxon>
        <taxon>Leptospiraceae</taxon>
        <taxon>Leptospira</taxon>
    </lineage>
</organism>
<accession>A0A9Q8RRV2</accession>
<dbReference type="EMBL" id="CP091958">
    <property type="protein sequence ID" value="UOG58665.1"/>
    <property type="molecule type" value="Genomic_DNA"/>
</dbReference>
<proteinExistence type="predicted"/>
<name>A0A9Q8RRV2_9LEPT</name>
<sequence length="187" mass="22018">MNSFSEILSNLPQKNLSSVQDLIRFVKSNPEKFQILKPTLSKLISYEDTVFDVFRIAFQYPEDLEEYKNKSIFDLYNFVRLLPYYADPIGLETISRFKYTKDSKFPIRDCDDKTVPILAKAIIDKIPCRAVVCGKTDRPHHIYPEIQLNGFWIPADATYPLRSVFGQKLYGENFRREFYLSDFIKKF</sequence>
<dbReference type="AlphaFoldDB" id="A0A9Q8RRV2"/>
<gene>
    <name evidence="1" type="ORF">MAL03_18555</name>
</gene>
<dbReference type="RefSeq" id="WP_141599415.1">
    <property type="nucleotide sequence ID" value="NZ_CP091954.1"/>
</dbReference>
<dbReference type="Proteomes" id="UP000829829">
    <property type="component" value="Chromosome 2"/>
</dbReference>
<evidence type="ECO:0000313" key="1">
    <source>
        <dbReference type="EMBL" id="UOG58665.1"/>
    </source>
</evidence>
<evidence type="ECO:0000313" key="2">
    <source>
        <dbReference type="Proteomes" id="UP000829829"/>
    </source>
</evidence>